<keyword evidence="7" id="KW-0732">Signal</keyword>
<reference evidence="15" key="1">
    <citation type="submission" date="2023-08" db="EMBL/GenBank/DDBJ databases">
        <title>Black Yeasts Isolated from many extreme environments.</title>
        <authorList>
            <person name="Coleine C."/>
            <person name="Stajich J.E."/>
            <person name="Selbmann L."/>
        </authorList>
    </citation>
    <scope>NUCLEOTIDE SEQUENCE</scope>
    <source>
        <strain evidence="15">CCFEE 5401</strain>
    </source>
</reference>
<dbReference type="AlphaFoldDB" id="A0AAN7TNA8"/>
<gene>
    <name evidence="15" type="ORF">LTR62_001430</name>
</gene>
<comment type="subcellular location">
    <subcellularLocation>
        <location evidence="2">Secreted</location>
    </subcellularLocation>
</comment>
<evidence type="ECO:0000256" key="2">
    <source>
        <dbReference type="ARBA" id="ARBA00004613"/>
    </source>
</evidence>
<dbReference type="FunFam" id="3.40.50.1700:FF:000009">
    <property type="entry name" value="Periplasmic beta-glucosidase"/>
    <property type="match status" value="1"/>
</dbReference>
<comment type="pathway">
    <text evidence="3">Glycan metabolism; cellulose degradation.</text>
</comment>
<dbReference type="SUPFAM" id="SSF51445">
    <property type="entry name" value="(Trans)glycosidases"/>
    <property type="match status" value="1"/>
</dbReference>
<keyword evidence="6" id="KW-0964">Secreted</keyword>
<evidence type="ECO:0000313" key="16">
    <source>
        <dbReference type="Proteomes" id="UP001310890"/>
    </source>
</evidence>
<dbReference type="SMART" id="SM01217">
    <property type="entry name" value="Fn3_like"/>
    <property type="match status" value="1"/>
</dbReference>
<dbReference type="InterPro" id="IPR036962">
    <property type="entry name" value="Glyco_hydro_3_N_sf"/>
</dbReference>
<dbReference type="GO" id="GO:0008422">
    <property type="term" value="F:beta-glucosidase activity"/>
    <property type="evidence" value="ECO:0007669"/>
    <property type="project" value="UniProtKB-EC"/>
</dbReference>
<organism evidence="15 16">
    <name type="scientific">Meristemomyces frigidus</name>
    <dbReference type="NCBI Taxonomy" id="1508187"/>
    <lineage>
        <taxon>Eukaryota</taxon>
        <taxon>Fungi</taxon>
        <taxon>Dikarya</taxon>
        <taxon>Ascomycota</taxon>
        <taxon>Pezizomycotina</taxon>
        <taxon>Dothideomycetes</taxon>
        <taxon>Dothideomycetidae</taxon>
        <taxon>Mycosphaerellales</taxon>
        <taxon>Teratosphaeriaceae</taxon>
        <taxon>Meristemomyces</taxon>
    </lineage>
</organism>
<dbReference type="EMBL" id="JAVRRL010000013">
    <property type="protein sequence ID" value="KAK5115230.1"/>
    <property type="molecule type" value="Genomic_DNA"/>
</dbReference>
<dbReference type="Pfam" id="PF01915">
    <property type="entry name" value="Glyco_hydro_3_C"/>
    <property type="match status" value="1"/>
</dbReference>
<evidence type="ECO:0000256" key="7">
    <source>
        <dbReference type="ARBA" id="ARBA00022729"/>
    </source>
</evidence>
<dbReference type="InterPro" id="IPR002772">
    <property type="entry name" value="Glyco_hydro_3_C"/>
</dbReference>
<evidence type="ECO:0000256" key="11">
    <source>
        <dbReference type="ARBA" id="ARBA00023295"/>
    </source>
</evidence>
<dbReference type="PANTHER" id="PTHR42715">
    <property type="entry name" value="BETA-GLUCOSIDASE"/>
    <property type="match status" value="1"/>
</dbReference>
<dbReference type="Gene3D" id="3.20.20.300">
    <property type="entry name" value="Glycoside hydrolase, family 3, N-terminal domain"/>
    <property type="match status" value="1"/>
</dbReference>
<evidence type="ECO:0000256" key="4">
    <source>
        <dbReference type="ARBA" id="ARBA00005336"/>
    </source>
</evidence>
<evidence type="ECO:0000256" key="3">
    <source>
        <dbReference type="ARBA" id="ARBA00004987"/>
    </source>
</evidence>
<evidence type="ECO:0000256" key="12">
    <source>
        <dbReference type="ARBA" id="ARBA00023326"/>
    </source>
</evidence>
<evidence type="ECO:0000256" key="9">
    <source>
        <dbReference type="ARBA" id="ARBA00023180"/>
    </source>
</evidence>
<keyword evidence="8" id="KW-0378">Hydrolase</keyword>
<dbReference type="EC" id="3.2.1.21" evidence="5"/>
<comment type="caution">
    <text evidence="15">The sequence shown here is derived from an EMBL/GenBank/DDBJ whole genome shotgun (WGS) entry which is preliminary data.</text>
</comment>
<dbReference type="Proteomes" id="UP001310890">
    <property type="component" value="Unassembled WGS sequence"/>
</dbReference>
<evidence type="ECO:0000256" key="6">
    <source>
        <dbReference type="ARBA" id="ARBA00022525"/>
    </source>
</evidence>
<keyword evidence="12" id="KW-0624">Polysaccharide degradation</keyword>
<keyword evidence="10" id="KW-0119">Carbohydrate metabolism</keyword>
<dbReference type="Gene3D" id="2.60.40.10">
    <property type="entry name" value="Immunoglobulins"/>
    <property type="match status" value="1"/>
</dbReference>
<comment type="catalytic activity">
    <reaction evidence="1">
        <text>Hydrolysis of terminal, non-reducing beta-D-glucosyl residues with release of beta-D-glucose.</text>
        <dbReference type="EC" id="3.2.1.21"/>
    </reaction>
</comment>
<evidence type="ECO:0000259" key="14">
    <source>
        <dbReference type="SMART" id="SM01217"/>
    </source>
</evidence>
<keyword evidence="9" id="KW-0325">Glycoprotein</keyword>
<dbReference type="FunFam" id="2.60.40.10:FF:000495">
    <property type="entry name" value="Periplasmic beta-glucosidase"/>
    <property type="match status" value="1"/>
</dbReference>
<comment type="function">
    <text evidence="13">Beta-glucosidases are one of a number of cellulolytic enzymes involved in the degradation of cellulosic biomass. Catalyzes the last step releasing glucose from the inhibitory cellobiose.</text>
</comment>
<dbReference type="GO" id="GO:0009251">
    <property type="term" value="P:glucan catabolic process"/>
    <property type="evidence" value="ECO:0007669"/>
    <property type="project" value="TreeGrafter"/>
</dbReference>
<dbReference type="InterPro" id="IPR017853">
    <property type="entry name" value="GH"/>
</dbReference>
<dbReference type="InterPro" id="IPR036881">
    <property type="entry name" value="Glyco_hydro_3_C_sf"/>
</dbReference>
<evidence type="ECO:0000256" key="10">
    <source>
        <dbReference type="ARBA" id="ARBA00023277"/>
    </source>
</evidence>
<dbReference type="InterPro" id="IPR050288">
    <property type="entry name" value="Cellulose_deg_GH3"/>
</dbReference>
<sequence length="440" mass="47254">MGGGSFNYRSIPALVSSARLNESVVDTAVARLLRAKFTMGLFERPYSIAPQDEWSTIINNDYAQNLAREIDRDSIVLLKNDAGILPIAKGKKVAVIGPMADFMNYGDYVVKGAAASGVTPLQGVRNAIGNASVTFAQGCERWSADESGIPAAVAAAEAADVAVVIVGTWSRDQYELWAGLNATTGEHVDLSSLDLVGAMRPLAQAIVNTTTPTIIVFSSGKPLTESWISNTTASLLQQFYPSEQGGNALADLLFGSYNPSGKLSVSFPHDVGTLPIYYDYLNSARQSSPGFIGANDQFYFGHQYVLNTPEPWFPFGHGLSYTTFAYSNVTLDTYSNVSTSETITATVSITNNGTVAGAEVVQLYIRDALASVDVPNMSLRGFEKILLEVGETQEVRFPIVVSELGLWDVKMEYVVEPGEFVVLVGASSGDLRGNASFWVV</sequence>
<dbReference type="Pfam" id="PF14310">
    <property type="entry name" value="Fn3-like"/>
    <property type="match status" value="1"/>
</dbReference>
<proteinExistence type="inferred from homology"/>
<name>A0AAN7TNA8_9PEZI</name>
<dbReference type="SUPFAM" id="SSF52279">
    <property type="entry name" value="Beta-D-glucan exohydrolase, C-terminal domain"/>
    <property type="match status" value="1"/>
</dbReference>
<protein>
    <recommendedName>
        <fullName evidence="5">beta-glucosidase</fullName>
        <ecNumber evidence="5">3.2.1.21</ecNumber>
    </recommendedName>
</protein>
<dbReference type="Gene3D" id="3.40.50.1700">
    <property type="entry name" value="Glycoside hydrolase family 3 C-terminal domain"/>
    <property type="match status" value="1"/>
</dbReference>
<feature type="domain" description="Fibronectin type III-like" evidence="14">
    <location>
        <begin position="359"/>
        <end position="428"/>
    </location>
</feature>
<dbReference type="PANTHER" id="PTHR42715:SF12">
    <property type="entry name" value="BETA-GLUCOSIDASE G-RELATED"/>
    <property type="match status" value="1"/>
</dbReference>
<dbReference type="GO" id="GO:0005576">
    <property type="term" value="C:extracellular region"/>
    <property type="evidence" value="ECO:0007669"/>
    <property type="project" value="UniProtKB-SubCell"/>
</dbReference>
<evidence type="ECO:0000256" key="8">
    <source>
        <dbReference type="ARBA" id="ARBA00022801"/>
    </source>
</evidence>
<comment type="similarity">
    <text evidence="4">Belongs to the glycosyl hydrolase 3 family.</text>
</comment>
<evidence type="ECO:0000313" key="15">
    <source>
        <dbReference type="EMBL" id="KAK5115230.1"/>
    </source>
</evidence>
<dbReference type="InterPro" id="IPR013783">
    <property type="entry name" value="Ig-like_fold"/>
</dbReference>
<accession>A0AAN7TNA8</accession>
<dbReference type="InterPro" id="IPR026891">
    <property type="entry name" value="Fn3-like"/>
</dbReference>
<evidence type="ECO:0000256" key="5">
    <source>
        <dbReference type="ARBA" id="ARBA00012744"/>
    </source>
</evidence>
<keyword evidence="11" id="KW-0326">Glycosidase</keyword>
<evidence type="ECO:0000256" key="1">
    <source>
        <dbReference type="ARBA" id="ARBA00000448"/>
    </source>
</evidence>
<evidence type="ECO:0000256" key="13">
    <source>
        <dbReference type="ARBA" id="ARBA00024983"/>
    </source>
</evidence>